<dbReference type="Gene3D" id="3.40.50.2020">
    <property type="match status" value="1"/>
</dbReference>
<dbReference type="OrthoDB" id="9793412at2"/>
<proteinExistence type="inferred from homology"/>
<reference evidence="3" key="1">
    <citation type="submission" date="2014-12" db="EMBL/GenBank/DDBJ databases">
        <title>Complete genome sequence of a multi-drug resistant Klebsiella pneumoniae.</title>
        <authorList>
            <person name="Hua X."/>
            <person name="Chen Q."/>
            <person name="Li X."/>
            <person name="Feng Y."/>
            <person name="Ruan Z."/>
            <person name="Yu Y."/>
        </authorList>
    </citation>
    <scope>NUCLEOTIDE SEQUENCE [LARGE SCALE GENOMIC DNA]</scope>
    <source>
        <strain evidence="3">5.12</strain>
    </source>
</reference>
<dbReference type="PANTHER" id="PTHR47505:SF1">
    <property type="entry name" value="DNA UTILIZATION PROTEIN YHGH"/>
    <property type="match status" value="1"/>
</dbReference>
<dbReference type="CDD" id="cd06223">
    <property type="entry name" value="PRTases_typeI"/>
    <property type="match status" value="1"/>
</dbReference>
<dbReference type="KEGG" id="apel:CA267_008675"/>
<name>A0A6M4MCP4_9ALTE</name>
<evidence type="ECO:0000313" key="3">
    <source>
        <dbReference type="Proteomes" id="UP000219285"/>
    </source>
</evidence>
<dbReference type="RefSeq" id="WP_097349157.1">
    <property type="nucleotide sequence ID" value="NZ_CP052766.1"/>
</dbReference>
<accession>A0A6M4MCP4</accession>
<gene>
    <name evidence="2" type="ORF">CA267_008675</name>
</gene>
<reference evidence="2 3" key="2">
    <citation type="submission" date="2020-04" db="EMBL/GenBank/DDBJ databases">
        <title>Complete genome sequence of Alteromonas pelagimontana 5.12T.</title>
        <authorList>
            <person name="Sinha R.K."/>
            <person name="Krishnan K.P."/>
            <person name="Kurian J.P."/>
        </authorList>
    </citation>
    <scope>NUCLEOTIDE SEQUENCE [LARGE SCALE GENOMIC DNA]</scope>
    <source>
        <strain evidence="2 3">5.12</strain>
    </source>
</reference>
<dbReference type="PANTHER" id="PTHR47505">
    <property type="entry name" value="DNA UTILIZATION PROTEIN YHGH"/>
    <property type="match status" value="1"/>
</dbReference>
<dbReference type="Proteomes" id="UP000219285">
    <property type="component" value="Chromosome"/>
</dbReference>
<protein>
    <submittedName>
        <fullName evidence="2">ComF family protein</fullName>
    </submittedName>
</protein>
<dbReference type="InterPro" id="IPR051910">
    <property type="entry name" value="ComF/GntX_DNA_util-trans"/>
</dbReference>
<dbReference type="SUPFAM" id="SSF53271">
    <property type="entry name" value="PRTase-like"/>
    <property type="match status" value="1"/>
</dbReference>
<comment type="similarity">
    <text evidence="1">Belongs to the ComF/GntX family.</text>
</comment>
<organism evidence="2 3">
    <name type="scientific">Alteromonas pelagimontana</name>
    <dbReference type="NCBI Taxonomy" id="1858656"/>
    <lineage>
        <taxon>Bacteria</taxon>
        <taxon>Pseudomonadati</taxon>
        <taxon>Pseudomonadota</taxon>
        <taxon>Gammaproteobacteria</taxon>
        <taxon>Alteromonadales</taxon>
        <taxon>Alteromonadaceae</taxon>
        <taxon>Alteromonas/Salinimonas group</taxon>
        <taxon>Alteromonas</taxon>
    </lineage>
</organism>
<sequence>MRDFNCIPNYACLLCNQFSNIPICEYCKNDTLFFNAMDYPANLLHRPDIAKGVRHTAFHILRACGAFGWPFDTLIHKLKFNGNILSAKVLAQWFCENCIDSATPLPECLLPVPIHFARYFKRRYNQSVALADFISRDLGIPVRTQWSQRVAGQAQHQLNRAERLLNLRKAFKVLPIKSYGRVAIIDDVVTTGCTVDVLCRQLRQQQPGIQIEVWAMAVTPSPQQRRLAV</sequence>
<keyword evidence="3" id="KW-1185">Reference proteome</keyword>
<dbReference type="AlphaFoldDB" id="A0A6M4MCP4"/>
<dbReference type="InterPro" id="IPR029057">
    <property type="entry name" value="PRTase-like"/>
</dbReference>
<evidence type="ECO:0000256" key="1">
    <source>
        <dbReference type="ARBA" id="ARBA00008007"/>
    </source>
</evidence>
<dbReference type="EMBL" id="CP052766">
    <property type="protein sequence ID" value="QJR80849.1"/>
    <property type="molecule type" value="Genomic_DNA"/>
</dbReference>
<evidence type="ECO:0000313" key="2">
    <source>
        <dbReference type="EMBL" id="QJR80849.1"/>
    </source>
</evidence>
<dbReference type="InterPro" id="IPR000836">
    <property type="entry name" value="PRTase_dom"/>
</dbReference>